<dbReference type="OrthoDB" id="9777271at2"/>
<dbReference type="PANTHER" id="PTHR39339">
    <property type="entry name" value="SLR1444 PROTEIN"/>
    <property type="match status" value="1"/>
</dbReference>
<dbReference type="InterPro" id="IPR007899">
    <property type="entry name" value="CHAD_dom"/>
</dbReference>
<dbReference type="Proteomes" id="UP000237718">
    <property type="component" value="Unassembled WGS sequence"/>
</dbReference>
<dbReference type="RefSeq" id="WP_106162158.1">
    <property type="nucleotide sequence ID" value="NZ_PVUF01000001.1"/>
</dbReference>
<evidence type="ECO:0000313" key="3">
    <source>
        <dbReference type="Proteomes" id="UP000237718"/>
    </source>
</evidence>
<dbReference type="PROSITE" id="PS51708">
    <property type="entry name" value="CHAD"/>
    <property type="match status" value="1"/>
</dbReference>
<sequence>MTAEVSHSFLLDGAVEWSEIATALGDLRLEFDTEDTSLAFCMLDCHDQLLRKSGRVLLEFDDSLTMLAAGTPPQRQATAEAARFPADLPEGPVKRLTEATFPLRCFLAMASGTLHRNSLRVVDEEAKTHLRGEILTVGSDAGHVTLVTLSPLRGYTRAPVRLGAALLAHGAGPLEAEHIFTTLAPNVPRYLAKPKMRFSGHETAFDVAVETIRNYIAVARANEAGVIGDLDTEFLHDYRVALRKVRSVLSLFKGVFGSVQTAELKAAFSDLMAPTGRVRDLDVYLMDRAAYDELVPEQLRPGLSVMFDAFAAERDGAQAKLVKHLKSKGYQKKISALEEQFAHPDGFVRGEAGGLSAEVYARKLVWKSYRKICKIAAHIGDDTVDEDVHELRIACKKFRYLLEFFAPLFPGKSAKRLIKRMKALQDTLGVFNDCSVQKDSLATFMSTHPAVTGARGLEAAQSIGALIAILDQRQRAERARVMTYFDQFYSAETRAEIKTLCQRKGAAA</sequence>
<reference evidence="2 3" key="1">
    <citation type="submission" date="2018-03" db="EMBL/GenBank/DDBJ databases">
        <title>Genomic Encyclopedia of Archaeal and Bacterial Type Strains, Phase II (KMG-II): from individual species to whole genera.</title>
        <authorList>
            <person name="Goeker M."/>
        </authorList>
    </citation>
    <scope>NUCLEOTIDE SEQUENCE [LARGE SCALE GENOMIC DNA]</scope>
    <source>
        <strain evidence="2 3">DSM 25328</strain>
    </source>
</reference>
<dbReference type="InterPro" id="IPR038186">
    <property type="entry name" value="CHAD_dom_sf"/>
</dbReference>
<evidence type="ECO:0000313" key="2">
    <source>
        <dbReference type="EMBL" id="PRZ50426.1"/>
    </source>
</evidence>
<feature type="domain" description="CHAD" evidence="1">
    <location>
        <begin position="201"/>
        <end position="494"/>
    </location>
</feature>
<accession>A0A2T1AP92</accession>
<dbReference type="EMBL" id="PVUF01000001">
    <property type="protein sequence ID" value="PRZ50426.1"/>
    <property type="molecule type" value="Genomic_DNA"/>
</dbReference>
<gene>
    <name evidence="2" type="ORF">CLV89_101647</name>
</gene>
<dbReference type="PANTHER" id="PTHR39339:SF1">
    <property type="entry name" value="CHAD DOMAIN-CONTAINING PROTEIN"/>
    <property type="match status" value="1"/>
</dbReference>
<comment type="caution">
    <text evidence="2">The sequence shown here is derived from an EMBL/GenBank/DDBJ whole genome shotgun (WGS) entry which is preliminary data.</text>
</comment>
<protein>
    <submittedName>
        <fullName evidence="2">CHAD domain-containing protein</fullName>
    </submittedName>
</protein>
<organism evidence="2 3">
    <name type="scientific">Tritonibacter scottomollicae</name>
    <name type="common">Epibacterium scottomollicae</name>
    <dbReference type="NCBI Taxonomy" id="483013"/>
    <lineage>
        <taxon>Bacteria</taxon>
        <taxon>Pseudomonadati</taxon>
        <taxon>Pseudomonadota</taxon>
        <taxon>Alphaproteobacteria</taxon>
        <taxon>Rhodobacterales</taxon>
        <taxon>Paracoccaceae</taxon>
        <taxon>Tritonibacter</taxon>
    </lineage>
</organism>
<dbReference type="Gene3D" id="1.40.20.10">
    <property type="entry name" value="CHAD domain"/>
    <property type="match status" value="1"/>
</dbReference>
<dbReference type="SMART" id="SM00880">
    <property type="entry name" value="CHAD"/>
    <property type="match status" value="1"/>
</dbReference>
<dbReference type="Pfam" id="PF05235">
    <property type="entry name" value="CHAD"/>
    <property type="match status" value="1"/>
</dbReference>
<proteinExistence type="predicted"/>
<name>A0A2T1AP92_TRISK</name>
<dbReference type="AlphaFoldDB" id="A0A2T1AP92"/>
<evidence type="ECO:0000259" key="1">
    <source>
        <dbReference type="PROSITE" id="PS51708"/>
    </source>
</evidence>